<dbReference type="RefSeq" id="WP_152942076.1">
    <property type="nucleotide sequence ID" value="NZ_CP045482.1"/>
</dbReference>
<proteinExistence type="predicted"/>
<evidence type="ECO:0000313" key="3">
    <source>
        <dbReference type="Proteomes" id="UP000426328"/>
    </source>
</evidence>
<reference evidence="2 3" key="2">
    <citation type="submission" date="2019-10" db="EMBL/GenBank/DDBJ databases">
        <title>Genome Sequences from Six Type Strain Members of the Archaeal Family Sulfolobaceae: Acidianus ambivalens, Acidianus infernus, Metallosphaera prunae, Stygiolobus azoricus, Sulfolobus metallicus, and Sulfurisphaera ohwakuensis.</title>
        <authorList>
            <person name="Counts J.A."/>
            <person name="Kelly R.M."/>
        </authorList>
    </citation>
    <scope>NUCLEOTIDE SEQUENCE [LARGE SCALE GENOMIC DNA]</scope>
    <source>
        <strain evidence="2 3">LEI 10</strain>
    </source>
</reference>
<keyword evidence="3" id="KW-1185">Reference proteome</keyword>
<dbReference type="PIRSF" id="PIRSF029122">
    <property type="entry name" value="DUF1152"/>
    <property type="match status" value="1"/>
</dbReference>
<dbReference type="Pfam" id="PF06626">
    <property type="entry name" value="DUF1152"/>
    <property type="match status" value="1"/>
</dbReference>
<gene>
    <name evidence="2" type="ORF">D1866_05835</name>
    <name evidence="1" type="ORF">GFB69_08990</name>
</gene>
<dbReference type="AlphaFoldDB" id="A0A650CUW6"/>
<sequence>MKAFVFGIGGGGDILSALLPYVYYKRLGYEVKLGAVVWERYVEDPLPGPICKEDLVNFEEINDYVYKVCSNSYAIRGGLKVVPQLMRVLKVVNDYGFAICNKGGDIGMSEALNDLIDKEKFDLVIGVDAGGDVLANGGEKGLGSPLIDSISLASLVSLKVKSILGIIGAGSDGELDYEYVLRRISEVAKIGGLLDSKGIDNDVANLMGEALKIVNTEASRIPFEAFHGLYGEVKIRNGTRKVYVTPVSSVMFFLDPKKLAQISGIYKIVAGSRSLDEANEKFHRHGIYTEYDFEKDLFEKFGFNSRNATYDELQKIREEGISRVKSGNVFNS</sequence>
<dbReference type="KEGG" id="aamb:D1866_05835"/>
<dbReference type="EMBL" id="WHYS01000002">
    <property type="protein sequence ID" value="MQL55872.1"/>
    <property type="molecule type" value="Genomic_DNA"/>
</dbReference>
<evidence type="ECO:0000313" key="2">
    <source>
        <dbReference type="EMBL" id="QGR21563.1"/>
    </source>
</evidence>
<dbReference type="EMBL" id="CP045482">
    <property type="protein sequence ID" value="QGR21563.1"/>
    <property type="molecule type" value="Genomic_DNA"/>
</dbReference>
<dbReference type="Proteomes" id="UP000474054">
    <property type="component" value="Unassembled WGS sequence"/>
</dbReference>
<protein>
    <submittedName>
        <fullName evidence="2">DUF1152 domain-containing protein</fullName>
    </submittedName>
</protein>
<evidence type="ECO:0000313" key="1">
    <source>
        <dbReference type="EMBL" id="MQL55872.1"/>
    </source>
</evidence>
<organism evidence="2 3">
    <name type="scientific">Acidianus ambivalens</name>
    <name type="common">Desulfurolobus ambivalens</name>
    <dbReference type="NCBI Taxonomy" id="2283"/>
    <lineage>
        <taxon>Archaea</taxon>
        <taxon>Thermoproteota</taxon>
        <taxon>Thermoprotei</taxon>
        <taxon>Sulfolobales</taxon>
        <taxon>Sulfolobaceae</taxon>
        <taxon>Acidianus</taxon>
    </lineage>
</organism>
<reference evidence="1 4" key="1">
    <citation type="submission" date="2019-10" db="EMBL/GenBank/DDBJ databases">
        <title>Comparative genomics of sulfur disproportionating microorganisms.</title>
        <authorList>
            <person name="Ward L.M."/>
            <person name="Bertran E."/>
            <person name="Johnston D."/>
        </authorList>
    </citation>
    <scope>NUCLEOTIDE SEQUENCE [LARGE SCALE GENOMIC DNA]</scope>
    <source>
        <strain evidence="1 4">DSM 3772</strain>
    </source>
</reference>
<dbReference type="GeneID" id="42779239"/>
<dbReference type="InterPro" id="IPR010581">
    <property type="entry name" value="DUF1152"/>
</dbReference>
<dbReference type="Proteomes" id="UP000426328">
    <property type="component" value="Chromosome"/>
</dbReference>
<name>A0A650CUW6_ACIAM</name>
<evidence type="ECO:0000313" key="4">
    <source>
        <dbReference type="Proteomes" id="UP000474054"/>
    </source>
</evidence>
<accession>A0A650CUW6</accession>